<feature type="compositionally biased region" description="Basic and acidic residues" evidence="4">
    <location>
        <begin position="914"/>
        <end position="943"/>
    </location>
</feature>
<dbReference type="PANTHER" id="PTHR46524">
    <property type="entry name" value="CW-TYPE ZINC FINGER"/>
    <property type="match status" value="1"/>
</dbReference>
<organism evidence="6 7">
    <name type="scientific">Riccia fluitans</name>
    <dbReference type="NCBI Taxonomy" id="41844"/>
    <lineage>
        <taxon>Eukaryota</taxon>
        <taxon>Viridiplantae</taxon>
        <taxon>Streptophyta</taxon>
        <taxon>Embryophyta</taxon>
        <taxon>Marchantiophyta</taxon>
        <taxon>Marchantiopsida</taxon>
        <taxon>Marchantiidae</taxon>
        <taxon>Marchantiales</taxon>
        <taxon>Ricciaceae</taxon>
        <taxon>Riccia</taxon>
    </lineage>
</organism>
<feature type="compositionally biased region" description="Polar residues" evidence="4">
    <location>
        <begin position="1050"/>
        <end position="1059"/>
    </location>
</feature>
<dbReference type="InterPro" id="IPR011124">
    <property type="entry name" value="Znf_CW"/>
</dbReference>
<name>A0ABD1XUX5_9MARC</name>
<feature type="region of interest" description="Disordered" evidence="4">
    <location>
        <begin position="642"/>
        <end position="766"/>
    </location>
</feature>
<evidence type="ECO:0000313" key="6">
    <source>
        <dbReference type="EMBL" id="KAL2612750.1"/>
    </source>
</evidence>
<sequence length="1768" mass="194004">MALLPPTRIQERGSDRANGYRDYVPQWVDREEEGSSGRMEEDTELEEGEAFEGGGSASGSGDDDLERLSYLDTRLESVLGDCQKEFQGNLSTERLGSRYGGYGSFLPTTIRAAPVLGPSPPPPSGSEVARPRPAEGQVGALRPRPTEGSVERARRGQSGASVVTTADPNSWSKAREPSQKKKHVKSINAMLKSEAPGATNSVKETGPAEKKGLTVRLQLPPKQSSQGLDKHAQNSVYNKFGLDHPSSGSDDDLDEEEKSGSDDNTSPDLSPNRMIQVMTAFEPPYGGMLSPLIPALVPSEPSERKDLSKHIMNTPASKTEGVQGSKKSGFMESQNKVSKETKTKQKEVIVPPEIVKAVLPIEPLKSGKKEVKEGSINSLKVSYKHPVPREEPIPQSKPPSEPKKKIKDNSKEYSAPKEQKEKVRDAKESVKEAKKELDRKEPPSMAQVDVGREVPKETFKVTLKDMPPSKEQLKPAQRDSLDVKAGKKVKKAGKEPAKSQSKDGEKEKGVYTVSVVQADVNGFQDPAPQGFLPPAVGTSNPENPVPLDNWVECTKCRQWRLALPGVNVDLLPDDWQCTAMTWLPGLNKCKYTEETTTAAVKSYLGLSNPDTVPVDAALGVPPVLLLPASLPPVDLAHENRQLEQKPFKLQKSSSKKAGSTKKTGGTTPKLSAPTAKKVDSGGPKNKNLSDVGQPIERGPAVLGEDSGYQRVMADKQRLKEKEKLKRMRVDEGEDTRPPKQAVREERHKISSGVKRKKKSELSEDNNAIQVAKQAKMADYVERKGAVDTFVQSRGQSSDENTHSLNYGSDDAGISSRNAGRSSLPAQAPKKMKVTLSGRMDAKRKEDKLDAKGDDRKRNEIQRRANVKCKPEYFDKHEGTDSDDDKPHRDDYRNSYKFSESSRKAVSRGRNGYIDGKKRAKEEGESAYYIEKRRMLPNDLETAREFNSGSSPKSPRDGFDDEWRADGAFREKRLFDEVSGIARTYAQGSFGDRADDSPHGQSPARNVDRHSQDQPRGEKRSRRRSRSHSPAASSSYSRGSSATGYKAASPIESTVSSSPLRSLKAVNGAKARRMTDSVQANDHIATADSHPTSNKQSPVSPSPKRSADEPDPRSDRGGQPRQAHRGWDDRGHSPEPERDARGSGRDGNNRDTSSGRDRYARSNSREEGPPDVRKYDGKSRGSGRDDDRHWEEGGNRERRASTVSQFSNGDRHRDDRHRERDEKYDRRTEDRLRDRDRDRDRERPRDTWTTDRPGDHREERSARERSSHQRDDWNARPSSRESRLDKQDPRSSRDTRGGRERAEDGGADKLNIDSRSKHVDDSKDEPCHDEHEPVQAVQRDSSSHRHDNNESTSHKDSKSRANVMSERNGDRPGAVPSVRKETEGGAVRSGTDPVSAAAAGKSRSRPEGHVPSAQKKSSSPAPETRHADENPRQGKEPKNGSEGGYLLRIGAEVGHGSNPGHIARGSEGGSSSPTKKTNHALLSTSLTKEAKSLKHSADRIKNVTGMEDESTNMYLQAGLKFLEGAHHQEAANERPADCPVIFRIYLDTANLCDYCSSAFEKNKDHAAAALSYMVAAVARMRVLMLKYKDLGKDCMELQHAVKSSTALGSQAAAVLTPPIGVASVPQLNRVSASQPGAPIIGESPSSSSASDLDNLNNHAALNEKLASNISKGVASSPLPGNSAGTVEVLPSRLHANYQRLLTNSTDVFRMLESLNRARAATAAYQAECAGDESRQESILAIRRVGEIGLLDDMEALVKQVRKALHAIGH</sequence>
<evidence type="ECO:0000313" key="7">
    <source>
        <dbReference type="Proteomes" id="UP001605036"/>
    </source>
</evidence>
<feature type="compositionally biased region" description="Low complexity" evidence="4">
    <location>
        <begin position="1027"/>
        <end position="1041"/>
    </location>
</feature>
<dbReference type="GO" id="GO:0008270">
    <property type="term" value="F:zinc ion binding"/>
    <property type="evidence" value="ECO:0007669"/>
    <property type="project" value="UniProtKB-KW"/>
</dbReference>
<protein>
    <recommendedName>
        <fullName evidence="5">CW-type domain-containing protein</fullName>
    </recommendedName>
</protein>
<dbReference type="InterPro" id="IPR056406">
    <property type="entry name" value="THD_CWZF3/5/7"/>
</dbReference>
<gene>
    <name evidence="6" type="ORF">R1flu_024442</name>
</gene>
<feature type="compositionally biased region" description="Basic and acidic residues" evidence="4">
    <location>
        <begin position="712"/>
        <end position="748"/>
    </location>
</feature>
<dbReference type="InterPro" id="IPR055300">
    <property type="entry name" value="CWZF3/5/7"/>
</dbReference>
<feature type="region of interest" description="Disordered" evidence="4">
    <location>
        <begin position="790"/>
        <end position="962"/>
    </location>
</feature>
<dbReference type="Gene3D" id="3.30.40.100">
    <property type="match status" value="1"/>
</dbReference>
<feature type="compositionally biased region" description="Basic and acidic residues" evidence="4">
    <location>
        <begin position="492"/>
        <end position="506"/>
    </location>
</feature>
<feature type="region of interest" description="Disordered" evidence="4">
    <location>
        <begin position="1"/>
        <end position="68"/>
    </location>
</feature>
<proteinExistence type="predicted"/>
<feature type="compositionally biased region" description="Basic and acidic residues" evidence="4">
    <location>
        <begin position="1422"/>
        <end position="1438"/>
    </location>
</feature>
<feature type="compositionally biased region" description="Basic and acidic residues" evidence="4">
    <location>
        <begin position="400"/>
        <end position="442"/>
    </location>
</feature>
<keyword evidence="1" id="KW-0479">Metal-binding</keyword>
<evidence type="ECO:0000256" key="1">
    <source>
        <dbReference type="ARBA" id="ARBA00022723"/>
    </source>
</evidence>
<feature type="region of interest" description="Disordered" evidence="4">
    <location>
        <begin position="1634"/>
        <end position="1653"/>
    </location>
</feature>
<feature type="compositionally biased region" description="Basic and acidic residues" evidence="4">
    <location>
        <begin position="1124"/>
        <end position="1199"/>
    </location>
</feature>
<feature type="compositionally biased region" description="Basic and acidic residues" evidence="4">
    <location>
        <begin position="1104"/>
        <end position="1117"/>
    </location>
</feature>
<feature type="compositionally biased region" description="Basic and acidic residues" evidence="4">
    <location>
        <begin position="1340"/>
        <end position="1358"/>
    </location>
</feature>
<evidence type="ECO:0000256" key="3">
    <source>
        <dbReference type="ARBA" id="ARBA00022833"/>
    </source>
</evidence>
<feature type="compositionally biased region" description="Low complexity" evidence="4">
    <location>
        <begin position="1635"/>
        <end position="1653"/>
    </location>
</feature>
<feature type="region of interest" description="Disordered" evidence="4">
    <location>
        <begin position="359"/>
        <end position="506"/>
    </location>
</feature>
<feature type="region of interest" description="Disordered" evidence="4">
    <location>
        <begin position="312"/>
        <end position="345"/>
    </location>
</feature>
<keyword evidence="7" id="KW-1185">Reference proteome</keyword>
<evidence type="ECO:0000256" key="2">
    <source>
        <dbReference type="ARBA" id="ARBA00022771"/>
    </source>
</evidence>
<feature type="compositionally biased region" description="Polar residues" evidence="4">
    <location>
        <begin position="314"/>
        <end position="336"/>
    </location>
</feature>
<accession>A0ABD1XUX5</accession>
<dbReference type="Pfam" id="PF24756">
    <property type="entry name" value="THD_CWZF3-5-7"/>
    <property type="match status" value="2"/>
</dbReference>
<feature type="compositionally biased region" description="Low complexity" evidence="4">
    <location>
        <begin position="651"/>
        <end position="667"/>
    </location>
</feature>
<evidence type="ECO:0000259" key="5">
    <source>
        <dbReference type="PROSITE" id="PS51050"/>
    </source>
</evidence>
<feature type="compositionally biased region" description="Polar residues" evidence="4">
    <location>
        <begin position="221"/>
        <end position="237"/>
    </location>
</feature>
<feature type="compositionally biased region" description="Basic and acidic residues" evidence="4">
    <location>
        <begin position="1005"/>
        <end position="1017"/>
    </location>
</feature>
<keyword evidence="2" id="KW-0863">Zinc-finger</keyword>
<feature type="region of interest" description="Disordered" evidence="4">
    <location>
        <begin position="113"/>
        <end position="275"/>
    </location>
</feature>
<dbReference type="Proteomes" id="UP001605036">
    <property type="component" value="Unassembled WGS sequence"/>
</dbReference>
<feature type="compositionally biased region" description="Basic and acidic residues" evidence="4">
    <location>
        <begin position="953"/>
        <end position="962"/>
    </location>
</feature>
<feature type="region of interest" description="Disordered" evidence="4">
    <location>
        <begin position="985"/>
        <end position="1476"/>
    </location>
</feature>
<dbReference type="PANTHER" id="PTHR46524:SF7">
    <property type="entry name" value="CW-TYPE ZINC FINGER"/>
    <property type="match status" value="1"/>
</dbReference>
<feature type="compositionally biased region" description="Polar residues" evidence="4">
    <location>
        <begin position="158"/>
        <end position="172"/>
    </location>
</feature>
<keyword evidence="3" id="KW-0862">Zinc</keyword>
<feature type="compositionally biased region" description="Basic and acidic residues" evidence="4">
    <location>
        <begin position="839"/>
        <end position="893"/>
    </location>
</feature>
<feature type="compositionally biased region" description="Basic and acidic residues" evidence="4">
    <location>
        <begin position="450"/>
        <end position="485"/>
    </location>
</feature>
<dbReference type="Pfam" id="PF07496">
    <property type="entry name" value="zf-CW"/>
    <property type="match status" value="1"/>
</dbReference>
<evidence type="ECO:0000256" key="4">
    <source>
        <dbReference type="SAM" id="MobiDB-lite"/>
    </source>
</evidence>
<feature type="compositionally biased region" description="Polar residues" evidence="4">
    <location>
        <begin position="814"/>
        <end position="824"/>
    </location>
</feature>
<feature type="compositionally biased region" description="Low complexity" evidence="4">
    <location>
        <begin position="1410"/>
        <end position="1421"/>
    </location>
</feature>
<dbReference type="PROSITE" id="PS51050">
    <property type="entry name" value="ZF_CW"/>
    <property type="match status" value="1"/>
</dbReference>
<comment type="caution">
    <text evidence="6">The sequence shown here is derived from an EMBL/GenBank/DDBJ whole genome shotgun (WGS) entry which is preliminary data.</text>
</comment>
<feature type="compositionally biased region" description="Polar residues" evidence="4">
    <location>
        <begin position="1088"/>
        <end position="1098"/>
    </location>
</feature>
<feature type="compositionally biased region" description="Acidic residues" evidence="4">
    <location>
        <begin position="41"/>
        <end position="50"/>
    </location>
</feature>
<dbReference type="EMBL" id="JBHFFA010000007">
    <property type="protein sequence ID" value="KAL2612750.1"/>
    <property type="molecule type" value="Genomic_DNA"/>
</dbReference>
<feature type="compositionally biased region" description="Basic and acidic residues" evidence="4">
    <location>
        <begin position="9"/>
        <end position="19"/>
    </location>
</feature>
<feature type="domain" description="CW-type" evidence="5">
    <location>
        <begin position="544"/>
        <end position="597"/>
    </location>
</feature>
<feature type="compositionally biased region" description="Polar residues" evidence="4">
    <location>
        <begin position="790"/>
        <end position="806"/>
    </location>
</feature>
<reference evidence="6 7" key="1">
    <citation type="submission" date="2024-09" db="EMBL/GenBank/DDBJ databases">
        <title>Chromosome-scale assembly of Riccia fluitans.</title>
        <authorList>
            <person name="Paukszto L."/>
            <person name="Sawicki J."/>
            <person name="Karawczyk K."/>
            <person name="Piernik-Szablinska J."/>
            <person name="Szczecinska M."/>
            <person name="Mazdziarz M."/>
        </authorList>
    </citation>
    <scope>NUCLEOTIDE SEQUENCE [LARGE SCALE GENOMIC DNA]</scope>
    <source>
        <strain evidence="6">Rf_01</strain>
        <tissue evidence="6">Aerial parts of the thallus</tissue>
    </source>
</reference>
<feature type="compositionally biased region" description="Basic and acidic residues" evidence="4">
    <location>
        <begin position="1208"/>
        <end position="1332"/>
    </location>
</feature>